<dbReference type="NCBIfam" id="TIGR03619">
    <property type="entry name" value="F420_Rv2161c"/>
    <property type="match status" value="1"/>
</dbReference>
<organism evidence="6 7">
    <name type="scientific">Litorivivens lipolytica</name>
    <dbReference type="NCBI Taxonomy" id="1524264"/>
    <lineage>
        <taxon>Bacteria</taxon>
        <taxon>Pseudomonadati</taxon>
        <taxon>Pseudomonadota</taxon>
        <taxon>Gammaproteobacteria</taxon>
        <taxon>Litorivivens</taxon>
    </lineage>
</organism>
<dbReference type="Gene3D" id="3.20.20.30">
    <property type="entry name" value="Luciferase-like domain"/>
    <property type="match status" value="1"/>
</dbReference>
<keyword evidence="1" id="KW-0285">Flavoprotein</keyword>
<evidence type="ECO:0000256" key="2">
    <source>
        <dbReference type="ARBA" id="ARBA00022643"/>
    </source>
</evidence>
<dbReference type="InterPro" id="IPR019921">
    <property type="entry name" value="Lucif-like_OxRdtase_Rv2161c"/>
</dbReference>
<name>A0A7W4W4X7_9GAMM</name>
<evidence type="ECO:0000256" key="1">
    <source>
        <dbReference type="ARBA" id="ARBA00022630"/>
    </source>
</evidence>
<keyword evidence="4" id="KW-0503">Monooxygenase</keyword>
<comment type="caution">
    <text evidence="6">The sequence shown here is derived from an EMBL/GenBank/DDBJ whole genome shotgun (WGS) entry which is preliminary data.</text>
</comment>
<evidence type="ECO:0000313" key="7">
    <source>
        <dbReference type="Proteomes" id="UP000537130"/>
    </source>
</evidence>
<dbReference type="RefSeq" id="WP_183409630.1">
    <property type="nucleotide sequence ID" value="NZ_JACHWY010000001.1"/>
</dbReference>
<dbReference type="AlphaFoldDB" id="A0A7W4W4X7"/>
<dbReference type="InterPro" id="IPR011251">
    <property type="entry name" value="Luciferase-like_dom"/>
</dbReference>
<keyword evidence="2" id="KW-0288">FMN</keyword>
<dbReference type="InterPro" id="IPR050172">
    <property type="entry name" value="SsuD_RutA_monooxygenase"/>
</dbReference>
<dbReference type="InterPro" id="IPR036661">
    <property type="entry name" value="Luciferase-like_sf"/>
</dbReference>
<dbReference type="GO" id="GO:0008726">
    <property type="term" value="F:alkanesulfonate monooxygenase activity"/>
    <property type="evidence" value="ECO:0007669"/>
    <property type="project" value="TreeGrafter"/>
</dbReference>
<reference evidence="6 7" key="1">
    <citation type="submission" date="2020-08" db="EMBL/GenBank/DDBJ databases">
        <title>Genomic Encyclopedia of Type Strains, Phase III (KMG-III): the genomes of soil and plant-associated and newly described type strains.</title>
        <authorList>
            <person name="Whitman W."/>
        </authorList>
    </citation>
    <scope>NUCLEOTIDE SEQUENCE [LARGE SCALE GENOMIC DNA]</scope>
    <source>
        <strain evidence="6 7">CECT 8654</strain>
    </source>
</reference>
<accession>A0A7W4W4X7</accession>
<proteinExistence type="predicted"/>
<evidence type="ECO:0000259" key="5">
    <source>
        <dbReference type="Pfam" id="PF00296"/>
    </source>
</evidence>
<dbReference type="Proteomes" id="UP000537130">
    <property type="component" value="Unassembled WGS sequence"/>
</dbReference>
<protein>
    <submittedName>
        <fullName evidence="6">Putative F420-dependent oxidoreductase</fullName>
    </submittedName>
</protein>
<evidence type="ECO:0000256" key="3">
    <source>
        <dbReference type="ARBA" id="ARBA00023002"/>
    </source>
</evidence>
<keyword evidence="7" id="KW-1185">Reference proteome</keyword>
<dbReference type="PANTHER" id="PTHR42847:SF4">
    <property type="entry name" value="ALKANESULFONATE MONOOXYGENASE-RELATED"/>
    <property type="match status" value="1"/>
</dbReference>
<dbReference type="GO" id="GO:0046306">
    <property type="term" value="P:alkanesulfonate catabolic process"/>
    <property type="evidence" value="ECO:0007669"/>
    <property type="project" value="TreeGrafter"/>
</dbReference>
<dbReference type="SUPFAM" id="SSF51679">
    <property type="entry name" value="Bacterial luciferase-like"/>
    <property type="match status" value="1"/>
</dbReference>
<evidence type="ECO:0000313" key="6">
    <source>
        <dbReference type="EMBL" id="MBB3046979.1"/>
    </source>
</evidence>
<dbReference type="PANTHER" id="PTHR42847">
    <property type="entry name" value="ALKANESULFONATE MONOOXYGENASE"/>
    <property type="match status" value="1"/>
</dbReference>
<dbReference type="Pfam" id="PF00296">
    <property type="entry name" value="Bac_luciferase"/>
    <property type="match status" value="1"/>
</dbReference>
<dbReference type="EMBL" id="JACHWY010000001">
    <property type="protein sequence ID" value="MBB3046979.1"/>
    <property type="molecule type" value="Genomic_DNA"/>
</dbReference>
<sequence length="287" mass="32938">MKFWQCLAMLDMDELPTLAKHAEDLGFEGITLGEHLITFAEQYEHYDYSKNSQIRWYPETHWPEPWVQIGALSQVTTTLKFLNTLYVLPLRDPCHAAKLISTAANLCNGRLILGAGIGWQKSEFELVNQNFHNRGKRCDEMLEVMKKLWTGDSVTYDGDYYQFPALQMSPALKHELPICIGGFSEAALKRAARNDGWVGAQHEMDDIEKLIPALRHFREQAGLPWDSFDIALGLYDNSEANLERCRELGVTMLYREAFCDENGMASTMTLDEKLRDMEHFAKAHIQR</sequence>
<gene>
    <name evidence="6" type="ORF">FHR99_001215</name>
</gene>
<evidence type="ECO:0000256" key="4">
    <source>
        <dbReference type="ARBA" id="ARBA00023033"/>
    </source>
</evidence>
<feature type="domain" description="Luciferase-like" evidence="5">
    <location>
        <begin position="12"/>
        <end position="234"/>
    </location>
</feature>
<keyword evidence="3" id="KW-0560">Oxidoreductase</keyword>